<dbReference type="Proteomes" id="UP000253083">
    <property type="component" value="Unassembled WGS sequence"/>
</dbReference>
<dbReference type="InParanoid" id="A0A395JLF2"/>
<reference evidence="3 4" key="1">
    <citation type="submission" date="2018-06" db="EMBL/GenBank/DDBJ databases">
        <title>Genomic Encyclopedia of Type Strains, Phase IV (KMG-IV): sequencing the most valuable type-strain genomes for metagenomic binning, comparative biology and taxonomic classification.</title>
        <authorList>
            <person name="Goeker M."/>
        </authorList>
    </citation>
    <scope>NUCLEOTIDE SEQUENCE [LARGE SCALE GENOMIC DNA]</scope>
    <source>
        <strain evidence="3 4">DSM 24032</strain>
    </source>
</reference>
<feature type="transmembrane region" description="Helical" evidence="2">
    <location>
        <begin position="6"/>
        <end position="26"/>
    </location>
</feature>
<evidence type="ECO:0000313" key="3">
    <source>
        <dbReference type="EMBL" id="RBP48567.1"/>
    </source>
</evidence>
<organism evidence="3 4">
    <name type="scientific">Arenicella xantha</name>
    <dbReference type="NCBI Taxonomy" id="644221"/>
    <lineage>
        <taxon>Bacteria</taxon>
        <taxon>Pseudomonadati</taxon>
        <taxon>Pseudomonadota</taxon>
        <taxon>Gammaproteobacteria</taxon>
        <taxon>Arenicellales</taxon>
        <taxon>Arenicellaceae</taxon>
        <taxon>Arenicella</taxon>
    </lineage>
</organism>
<keyword evidence="2" id="KW-0812">Transmembrane</keyword>
<keyword evidence="4" id="KW-1185">Reference proteome</keyword>
<proteinExistence type="predicted"/>
<evidence type="ECO:0000313" key="4">
    <source>
        <dbReference type="Proteomes" id="UP000253083"/>
    </source>
</evidence>
<feature type="region of interest" description="Disordered" evidence="1">
    <location>
        <begin position="150"/>
        <end position="171"/>
    </location>
</feature>
<protein>
    <submittedName>
        <fullName evidence="3">Uncharacterized protein</fullName>
    </submittedName>
</protein>
<dbReference type="EMBL" id="QNRT01000006">
    <property type="protein sequence ID" value="RBP48567.1"/>
    <property type="molecule type" value="Genomic_DNA"/>
</dbReference>
<dbReference type="RefSeq" id="WP_113955599.1">
    <property type="nucleotide sequence ID" value="NZ_QNRT01000006.1"/>
</dbReference>
<keyword evidence="2" id="KW-1133">Transmembrane helix</keyword>
<dbReference type="AlphaFoldDB" id="A0A395JLF2"/>
<comment type="caution">
    <text evidence="3">The sequence shown here is derived from an EMBL/GenBank/DDBJ whole genome shotgun (WGS) entry which is preliminary data.</text>
</comment>
<evidence type="ECO:0000256" key="2">
    <source>
        <dbReference type="SAM" id="Phobius"/>
    </source>
</evidence>
<keyword evidence="2" id="KW-0472">Membrane</keyword>
<evidence type="ECO:0000256" key="1">
    <source>
        <dbReference type="SAM" id="MobiDB-lite"/>
    </source>
</evidence>
<sequence length="171" mass="19228">MKIGSTVLTVGVAAIMLFILLLYLTLRTKVTQVHHMPPYSHLIGQTLVLHSDARLVRNIDAFVFQTPLLLLDADEPLFDGVTLAYSLPAGTEIIIESATLYKNGTSGFTTSIVAGRAITETGIHEFEHRWGEEHSSLDNNTPNEWTFDTPLWRSPKHKPSHNSEQRYIFKQ</sequence>
<gene>
    <name evidence="3" type="ORF">DFR28_10653</name>
</gene>
<dbReference type="OrthoDB" id="708770at2"/>
<accession>A0A395JLF2</accession>
<name>A0A395JLF2_9GAMM</name>